<name>A0A1E3VVW7_9HYPH</name>
<keyword evidence="3" id="KW-1185">Reference proteome</keyword>
<feature type="region of interest" description="Disordered" evidence="1">
    <location>
        <begin position="18"/>
        <end position="50"/>
    </location>
</feature>
<feature type="compositionally biased region" description="Low complexity" evidence="1">
    <location>
        <begin position="102"/>
        <end position="124"/>
    </location>
</feature>
<proteinExistence type="predicted"/>
<feature type="compositionally biased region" description="Polar residues" evidence="1">
    <location>
        <begin position="30"/>
        <end position="44"/>
    </location>
</feature>
<sequence length="124" mass="13694">MKDHYAREVKNRLFALWRPGPARDRGSAPRQGTWQGARQGTRQGTRPGMRRVEQREMTPLSSAYGFATIVTLALVNHPWLLDQFAEEVASVEVQDSRSRPCSATSPEPSSTIPPSTGPISSTNC</sequence>
<evidence type="ECO:0000313" key="2">
    <source>
        <dbReference type="EMBL" id="ODR97674.1"/>
    </source>
</evidence>
<dbReference type="STRING" id="1774969.AUC69_11245"/>
<comment type="caution">
    <text evidence="2">The sequence shown here is derived from an EMBL/GenBank/DDBJ whole genome shotgun (WGS) entry which is preliminary data.</text>
</comment>
<accession>A0A1E3VVW7</accession>
<evidence type="ECO:0000256" key="1">
    <source>
        <dbReference type="SAM" id="MobiDB-lite"/>
    </source>
</evidence>
<gene>
    <name evidence="2" type="ORF">AUC69_11245</name>
</gene>
<protein>
    <submittedName>
        <fullName evidence="2">Uncharacterized protein</fullName>
    </submittedName>
</protein>
<dbReference type="AlphaFoldDB" id="A0A1E3VVW7"/>
<evidence type="ECO:0000313" key="3">
    <source>
        <dbReference type="Proteomes" id="UP000094472"/>
    </source>
</evidence>
<feature type="region of interest" description="Disordered" evidence="1">
    <location>
        <begin position="91"/>
        <end position="124"/>
    </location>
</feature>
<reference evidence="2 3" key="1">
    <citation type="journal article" date="2016" name="Environ. Microbiol.">
        <title>New Methyloceanibacter diversity from North Sea sediments includes methanotroph containing solely the soluble methane monooxygenase.</title>
        <authorList>
            <person name="Vekeman B."/>
            <person name="Kerckhof F.M."/>
            <person name="Cremers G."/>
            <person name="de Vos P."/>
            <person name="Vandamme P."/>
            <person name="Boon N."/>
            <person name="Op den Camp H.J."/>
            <person name="Heylen K."/>
        </authorList>
    </citation>
    <scope>NUCLEOTIDE SEQUENCE [LARGE SCALE GENOMIC DNA]</scope>
    <source>
        <strain evidence="2 3">R-67175</strain>
    </source>
</reference>
<dbReference type="EMBL" id="LPWF01000025">
    <property type="protein sequence ID" value="ODR97674.1"/>
    <property type="molecule type" value="Genomic_DNA"/>
</dbReference>
<dbReference type="Proteomes" id="UP000094472">
    <property type="component" value="Unassembled WGS sequence"/>
</dbReference>
<organism evidence="2 3">
    <name type="scientific">Methyloceanibacter superfactus</name>
    <dbReference type="NCBI Taxonomy" id="1774969"/>
    <lineage>
        <taxon>Bacteria</taxon>
        <taxon>Pseudomonadati</taxon>
        <taxon>Pseudomonadota</taxon>
        <taxon>Alphaproteobacteria</taxon>
        <taxon>Hyphomicrobiales</taxon>
        <taxon>Hyphomicrobiaceae</taxon>
        <taxon>Methyloceanibacter</taxon>
    </lineage>
</organism>